<comment type="similarity">
    <text evidence="2">Belongs to the AAA ATPase family. BCS1 subfamily.</text>
</comment>
<evidence type="ECO:0000256" key="1">
    <source>
        <dbReference type="ARBA" id="ARBA00001946"/>
    </source>
</evidence>
<keyword evidence="3" id="KW-0460">Magnesium</keyword>
<dbReference type="GO" id="GO:0006950">
    <property type="term" value="P:response to stress"/>
    <property type="evidence" value="ECO:0007669"/>
    <property type="project" value="UniProtKB-ARBA"/>
</dbReference>
<comment type="catalytic activity">
    <reaction evidence="4">
        <text>ATP + H2O = ADP + phosphate + H(+)</text>
        <dbReference type="Rhea" id="RHEA:13065"/>
        <dbReference type="ChEBI" id="CHEBI:15377"/>
        <dbReference type="ChEBI" id="CHEBI:15378"/>
        <dbReference type="ChEBI" id="CHEBI:30616"/>
        <dbReference type="ChEBI" id="CHEBI:43474"/>
        <dbReference type="ChEBI" id="CHEBI:456216"/>
    </reaction>
</comment>
<dbReference type="PANTHER" id="PTHR23070">
    <property type="entry name" value="BCS1 AAA-TYPE ATPASE"/>
    <property type="match status" value="1"/>
</dbReference>
<evidence type="ECO:0000256" key="3">
    <source>
        <dbReference type="ARBA" id="ARBA00022842"/>
    </source>
</evidence>
<dbReference type="EMBL" id="LR721780">
    <property type="protein sequence ID" value="VVV94694.1"/>
    <property type="molecule type" value="Genomic_DNA"/>
</dbReference>
<dbReference type="InterPro" id="IPR027417">
    <property type="entry name" value="P-loop_NTPase"/>
</dbReference>
<evidence type="ECO:0000256" key="2">
    <source>
        <dbReference type="ARBA" id="ARBA00007448"/>
    </source>
</evidence>
<dbReference type="InterPro" id="IPR025753">
    <property type="entry name" value="AAA_N_dom"/>
</dbReference>
<proteinExistence type="inferred from homology"/>
<gene>
    <name evidence="7" type="ORF">NYM_LOCUS11820</name>
</gene>
<accession>A0A5K0ZW15</accession>
<evidence type="ECO:0000256" key="5">
    <source>
        <dbReference type="SAM" id="Phobius"/>
    </source>
</evidence>
<dbReference type="AlphaFoldDB" id="A0A5K0ZW15"/>
<dbReference type="Pfam" id="PF00004">
    <property type="entry name" value="AAA"/>
    <property type="match status" value="1"/>
</dbReference>
<dbReference type="Pfam" id="PF25568">
    <property type="entry name" value="AAA_lid_At3g28540"/>
    <property type="match status" value="1"/>
</dbReference>
<keyword evidence="5" id="KW-0472">Membrane</keyword>
<dbReference type="Gene3D" id="6.10.280.40">
    <property type="match status" value="1"/>
</dbReference>
<keyword evidence="5" id="KW-0812">Transmembrane</keyword>
<reference evidence="7" key="1">
    <citation type="submission" date="2019-09" db="EMBL/GenBank/DDBJ databases">
        <authorList>
            <person name="Zhang L."/>
        </authorList>
    </citation>
    <scope>NUCLEOTIDE SEQUENCE</scope>
</reference>
<keyword evidence="5" id="KW-1133">Transmembrane helix</keyword>
<dbReference type="InterPro" id="IPR058017">
    <property type="entry name" value="At3g28540-like_C"/>
</dbReference>
<dbReference type="SMART" id="SM00382">
    <property type="entry name" value="AAA"/>
    <property type="match status" value="1"/>
</dbReference>
<dbReference type="Gene3D" id="3.40.50.300">
    <property type="entry name" value="P-loop containing nucleotide triphosphate hydrolases"/>
    <property type="match status" value="1"/>
</dbReference>
<dbReference type="GO" id="GO:0005524">
    <property type="term" value="F:ATP binding"/>
    <property type="evidence" value="ECO:0007669"/>
    <property type="project" value="InterPro"/>
</dbReference>
<comment type="cofactor">
    <cofactor evidence="1">
        <name>Mg(2+)</name>
        <dbReference type="ChEBI" id="CHEBI:18420"/>
    </cofactor>
</comment>
<dbReference type="GO" id="GO:0016887">
    <property type="term" value="F:ATP hydrolysis activity"/>
    <property type="evidence" value="ECO:0007669"/>
    <property type="project" value="InterPro"/>
</dbReference>
<evidence type="ECO:0000259" key="6">
    <source>
        <dbReference type="SMART" id="SM00382"/>
    </source>
</evidence>
<feature type="domain" description="AAA+ ATPase" evidence="6">
    <location>
        <begin position="226"/>
        <end position="361"/>
    </location>
</feature>
<dbReference type="InterPro" id="IPR003593">
    <property type="entry name" value="AAA+_ATPase"/>
</dbReference>
<evidence type="ECO:0000313" key="7">
    <source>
        <dbReference type="EMBL" id="VVV94694.1"/>
    </source>
</evidence>
<sequence length="485" mass="54868">MELGFRASGILAAAGNMVQGSGLLLVFCGIQTLIFLFLVVAFMKRRNEDERKNADQFYRIPEFDGDGFHENGLYRRASVYVNSLPAAQDTEFTTLFTATNSAEISLRLDANRTVTDSFLGAKLWWKNEEDGHGRRAFVLRVRKKDKDGVLRPYLQHVQAVAEEISGHSKELRLFTNFNQRWRSAPFRHPATFATVAMEPDVKRWLKSDLETFMKGRQYYLRVGRSWKRNYLFYGATGTGKSTTIAAIANFLNFDIYVLELSQIADDSELKILVQQTGGRSILVVEDLDEFFPALTADKNLTIGRTTTGVTLSGVLNILDGIWSCCEEQRIMVFTMKSRDGIDPAILRAGRLDVHVYFPACTFAAFKTLACNYLGLKDHKLFPLVEESIQAGSSLTPADIGEIMILNRCSPSRALKSVINALQSNNRQARRCRISYPSDDEGDLPGSGRIFRREILSLTDLRKLYNFLRLKNRRKTPQLSYDAKEA</sequence>
<protein>
    <recommendedName>
        <fullName evidence="6">AAA+ ATPase domain-containing protein</fullName>
    </recommendedName>
</protein>
<organism evidence="7">
    <name type="scientific">Nymphaea colorata</name>
    <name type="common">pocket water lily</name>
    <dbReference type="NCBI Taxonomy" id="210225"/>
    <lineage>
        <taxon>Eukaryota</taxon>
        <taxon>Viridiplantae</taxon>
        <taxon>Streptophyta</taxon>
        <taxon>Embryophyta</taxon>
        <taxon>Tracheophyta</taxon>
        <taxon>Spermatophyta</taxon>
        <taxon>Magnoliopsida</taxon>
        <taxon>Nymphaeales</taxon>
        <taxon>Nymphaeaceae</taxon>
        <taxon>Nymphaea</taxon>
    </lineage>
</organism>
<dbReference type="InterPro" id="IPR003959">
    <property type="entry name" value="ATPase_AAA_core"/>
</dbReference>
<dbReference type="SUPFAM" id="SSF52540">
    <property type="entry name" value="P-loop containing nucleoside triphosphate hydrolases"/>
    <property type="match status" value="1"/>
</dbReference>
<dbReference type="Pfam" id="PF14363">
    <property type="entry name" value="AAA_assoc"/>
    <property type="match status" value="1"/>
</dbReference>
<feature type="transmembrane region" description="Helical" evidence="5">
    <location>
        <begin position="20"/>
        <end position="43"/>
    </location>
</feature>
<name>A0A5K0ZW15_9MAGN</name>
<dbReference type="Gramene" id="NC2G0005570.1">
    <property type="protein sequence ID" value="NC2G0005570.1:cds"/>
    <property type="gene ID" value="NC2G0005570"/>
</dbReference>
<evidence type="ECO:0000256" key="4">
    <source>
        <dbReference type="ARBA" id="ARBA00049360"/>
    </source>
</evidence>
<dbReference type="InterPro" id="IPR050747">
    <property type="entry name" value="Mitochondrial_chaperone_BCS1"/>
</dbReference>